<dbReference type="GeneID" id="20037086"/>
<feature type="compositionally biased region" description="Basic and acidic residues" evidence="1">
    <location>
        <begin position="40"/>
        <end position="50"/>
    </location>
</feature>
<feature type="region of interest" description="Disordered" evidence="1">
    <location>
        <begin position="469"/>
        <end position="565"/>
    </location>
</feature>
<dbReference type="VEuPathDB" id="PlasmoDB:C922_01812"/>
<dbReference type="EMBL" id="KI965465">
    <property type="protein sequence ID" value="EUD67627.1"/>
    <property type="molecule type" value="Genomic_DNA"/>
</dbReference>
<protein>
    <submittedName>
        <fullName evidence="2">Uncharacterized protein</fullName>
    </submittedName>
</protein>
<evidence type="ECO:0000313" key="2">
    <source>
        <dbReference type="EMBL" id="EUD67627.1"/>
    </source>
</evidence>
<feature type="region of interest" description="Disordered" evidence="1">
    <location>
        <begin position="360"/>
        <end position="452"/>
    </location>
</feature>
<evidence type="ECO:0000313" key="3">
    <source>
        <dbReference type="Proteomes" id="UP000030640"/>
    </source>
</evidence>
<feature type="compositionally biased region" description="Basic and acidic residues" evidence="1">
    <location>
        <begin position="58"/>
        <end position="73"/>
    </location>
</feature>
<name>W7A322_9APIC</name>
<proteinExistence type="predicted"/>
<dbReference type="Proteomes" id="UP000030640">
    <property type="component" value="Unassembled WGS sequence"/>
</dbReference>
<feature type="region of interest" description="Disordered" evidence="1">
    <location>
        <begin position="635"/>
        <end position="655"/>
    </location>
</feature>
<feature type="region of interest" description="Disordered" evidence="1">
    <location>
        <begin position="1"/>
        <end position="22"/>
    </location>
</feature>
<feature type="compositionally biased region" description="Basic and acidic residues" evidence="1">
    <location>
        <begin position="396"/>
        <end position="415"/>
    </location>
</feature>
<gene>
    <name evidence="2" type="ORF">C922_01812</name>
</gene>
<organism evidence="2 3">
    <name type="scientific">Plasmodium inui San Antonio 1</name>
    <dbReference type="NCBI Taxonomy" id="1237626"/>
    <lineage>
        <taxon>Eukaryota</taxon>
        <taxon>Sar</taxon>
        <taxon>Alveolata</taxon>
        <taxon>Apicomplexa</taxon>
        <taxon>Aconoidasida</taxon>
        <taxon>Haemosporida</taxon>
        <taxon>Plasmodiidae</taxon>
        <taxon>Plasmodium</taxon>
        <taxon>Plasmodium (Plasmodium)</taxon>
    </lineage>
</organism>
<reference evidence="2 3" key="1">
    <citation type="submission" date="2013-02" db="EMBL/GenBank/DDBJ databases">
        <title>The Genome Sequence of Plasmodium inui San Antonio 1.</title>
        <authorList>
            <consortium name="The Broad Institute Genome Sequencing Platform"/>
            <consortium name="The Broad Institute Genome Sequencing Center for Infectious Disease"/>
            <person name="Neafsey D."/>
            <person name="Cheeseman I."/>
            <person name="Volkman S."/>
            <person name="Adams J."/>
            <person name="Walker B."/>
            <person name="Young S.K."/>
            <person name="Zeng Q."/>
            <person name="Gargeya S."/>
            <person name="Fitzgerald M."/>
            <person name="Haas B."/>
            <person name="Abouelleil A."/>
            <person name="Alvarado L."/>
            <person name="Arachchi H.M."/>
            <person name="Berlin A.M."/>
            <person name="Chapman S.B."/>
            <person name="Dewar J."/>
            <person name="Goldberg J."/>
            <person name="Griggs A."/>
            <person name="Gujja S."/>
            <person name="Hansen M."/>
            <person name="Howarth C."/>
            <person name="Imamovic A."/>
            <person name="Larimer J."/>
            <person name="McCowan C."/>
            <person name="Murphy C."/>
            <person name="Neiman D."/>
            <person name="Pearson M."/>
            <person name="Priest M."/>
            <person name="Roberts A."/>
            <person name="Saif S."/>
            <person name="Shea T."/>
            <person name="Sisk P."/>
            <person name="Sykes S."/>
            <person name="Wortman J."/>
            <person name="Nusbaum C."/>
            <person name="Birren B."/>
        </authorList>
    </citation>
    <scope>NUCLEOTIDE SEQUENCE [LARGE SCALE GENOMIC DNA]</scope>
    <source>
        <strain evidence="2 3">San Antonio 1</strain>
    </source>
</reference>
<evidence type="ECO:0000256" key="1">
    <source>
        <dbReference type="SAM" id="MobiDB-lite"/>
    </source>
</evidence>
<dbReference type="OrthoDB" id="378706at2759"/>
<dbReference type="AlphaFoldDB" id="W7A322"/>
<feature type="region of interest" description="Disordered" evidence="1">
    <location>
        <begin position="106"/>
        <end position="174"/>
    </location>
</feature>
<feature type="compositionally biased region" description="Basic and acidic residues" evidence="1">
    <location>
        <begin position="364"/>
        <end position="373"/>
    </location>
</feature>
<keyword evidence="3" id="KW-1185">Reference proteome</keyword>
<accession>W7A322</accession>
<dbReference type="RefSeq" id="XP_008815637.1">
    <property type="nucleotide sequence ID" value="XM_008817415.1"/>
</dbReference>
<feature type="region of interest" description="Disordered" evidence="1">
    <location>
        <begin position="40"/>
        <end position="79"/>
    </location>
</feature>
<feature type="compositionally biased region" description="Basic and acidic residues" evidence="1">
    <location>
        <begin position="431"/>
        <end position="441"/>
    </location>
</feature>
<feature type="region of interest" description="Disordered" evidence="1">
    <location>
        <begin position="583"/>
        <end position="620"/>
    </location>
</feature>
<feature type="compositionally biased region" description="Polar residues" evidence="1">
    <location>
        <begin position="610"/>
        <end position="619"/>
    </location>
</feature>
<feature type="compositionally biased region" description="Basic and acidic residues" evidence="1">
    <location>
        <begin position="472"/>
        <end position="493"/>
    </location>
</feature>
<sequence length="655" mass="73100">MASATHSDGGRKNTSGGETTSYDDLIELRKRIILKEKELLQKKKWPEKASAENGGEEITAKEQKKPHHQEGNKGKVTYRSFDEFYRYKKHFEEHEVKVRRDAMKSLRKCGGGGNEVSGCNERRPPNDVSGGNERRPPNDVSGGNERRPPNDVSGGNERCPPNDVHAANQQGDRGDHRYSYIKLKMERQGTVKQLKEYFQKIQQDQVQKRKNEMLLRRDKKGATVVAERGKERGANGDGTLLERMENEKRCYPSEPDLGTTLHPYADGVSSLEGEAKREDQMEKEVEKQMEKQVEKQLDSQMDRHDSKELELLHTLISEMKKSSDKGEDYIANLVQDLRKSNKRHLVLKILQMLQSVDSRITSEQGKKALERDVSQVGEGDTDKQDGKVTTWVTMESNKHTGKAEKRASPEREKTDGGNPKVLPKGSFTWSRDQKNDKEKKTPPIRSGSPIHVKIKKYNDAVEAGYSQMSRALDGKVEDRRGDGNLPRTVERRKGPTKGGETMNKENSAAEGVVQHGKGNQLCVTSSNGRSDQTGVTSGGANSQSEHPNDNVGSLRPNGSTEKSEANHAGKFEWFYSTMKDLYSEDGEVGGEPDGGLSAEPDGGISVDPNDYSSEGSENNDLFLWLENRDVENVLSAKKRSDEGETSEESGLLPVS</sequence>
<feature type="compositionally biased region" description="Polar residues" evidence="1">
    <location>
        <begin position="521"/>
        <end position="545"/>
    </location>
</feature>